<dbReference type="STRING" id="871741.SAMN05192570_1728"/>
<evidence type="ECO:0000256" key="3">
    <source>
        <dbReference type="HAMAP-Rule" id="MF_00272"/>
    </source>
</evidence>
<dbReference type="InterPro" id="IPR002930">
    <property type="entry name" value="GCV_H"/>
</dbReference>
<dbReference type="HAMAP" id="MF_00272">
    <property type="entry name" value="GcvH"/>
    <property type="match status" value="1"/>
</dbReference>
<dbReference type="GO" id="GO:0009249">
    <property type="term" value="P:protein lipoylation"/>
    <property type="evidence" value="ECO:0007669"/>
    <property type="project" value="TreeGrafter"/>
</dbReference>
<dbReference type="GO" id="GO:0019464">
    <property type="term" value="P:glycine decarboxylation via glycine cleavage system"/>
    <property type="evidence" value="ECO:0007669"/>
    <property type="project" value="UniProtKB-UniRule"/>
</dbReference>
<comment type="similarity">
    <text evidence="1 3">Belongs to the GcvH family.</text>
</comment>
<dbReference type="InterPro" id="IPR000089">
    <property type="entry name" value="Biotin_lipoyl"/>
</dbReference>
<dbReference type="PANTHER" id="PTHR11715:SF3">
    <property type="entry name" value="GLYCINE CLEAVAGE SYSTEM H PROTEIN-RELATED"/>
    <property type="match status" value="1"/>
</dbReference>
<evidence type="ECO:0000256" key="1">
    <source>
        <dbReference type="ARBA" id="ARBA00009249"/>
    </source>
</evidence>
<gene>
    <name evidence="3" type="primary">gcvH</name>
    <name evidence="6" type="ORF">SAMN05192570_1728</name>
</gene>
<accession>A0A1I6QDV4</accession>
<evidence type="ECO:0000313" key="7">
    <source>
        <dbReference type="Proteomes" id="UP000198788"/>
    </source>
</evidence>
<organism evidence="6 7">
    <name type="scientific">Brevundimonas viscosa</name>
    <dbReference type="NCBI Taxonomy" id="871741"/>
    <lineage>
        <taxon>Bacteria</taxon>
        <taxon>Pseudomonadati</taxon>
        <taxon>Pseudomonadota</taxon>
        <taxon>Alphaproteobacteria</taxon>
        <taxon>Caulobacterales</taxon>
        <taxon>Caulobacteraceae</taxon>
        <taxon>Brevundimonas</taxon>
    </lineage>
</organism>
<protein>
    <recommendedName>
        <fullName evidence="3">Glycine cleavage system H protein</fullName>
    </recommendedName>
</protein>
<feature type="modified residue" description="N6-lipoyllysine" evidence="3 4">
    <location>
        <position position="57"/>
    </location>
</feature>
<dbReference type="PROSITE" id="PS00189">
    <property type="entry name" value="LIPOYL"/>
    <property type="match status" value="1"/>
</dbReference>
<dbReference type="NCBIfam" id="NF002270">
    <property type="entry name" value="PRK01202.1"/>
    <property type="match status" value="1"/>
</dbReference>
<keyword evidence="7" id="KW-1185">Reference proteome</keyword>
<evidence type="ECO:0000256" key="4">
    <source>
        <dbReference type="PIRSR" id="PIRSR617453-50"/>
    </source>
</evidence>
<dbReference type="PANTHER" id="PTHR11715">
    <property type="entry name" value="GLYCINE CLEAVAGE SYSTEM H PROTEIN"/>
    <property type="match status" value="1"/>
</dbReference>
<dbReference type="Proteomes" id="UP000198788">
    <property type="component" value="Unassembled WGS sequence"/>
</dbReference>
<comment type="cofactor">
    <cofactor evidence="3">
        <name>(R)-lipoate</name>
        <dbReference type="ChEBI" id="CHEBI:83088"/>
    </cofactor>
    <text evidence="3">Binds 1 lipoyl cofactor covalently.</text>
</comment>
<comment type="subunit">
    <text evidence="3">The glycine cleavage system is composed of four proteins: P, T, L and H.</text>
</comment>
<dbReference type="Pfam" id="PF01597">
    <property type="entry name" value="GCV_H"/>
    <property type="match status" value="1"/>
</dbReference>
<dbReference type="RefSeq" id="WP_092309011.1">
    <property type="nucleotide sequence ID" value="NZ_FOZV01000003.1"/>
</dbReference>
<dbReference type="GO" id="GO:0005960">
    <property type="term" value="C:glycine cleavage complex"/>
    <property type="evidence" value="ECO:0007669"/>
    <property type="project" value="InterPro"/>
</dbReference>
<dbReference type="EMBL" id="FOZV01000003">
    <property type="protein sequence ID" value="SFS50647.1"/>
    <property type="molecule type" value="Genomic_DNA"/>
</dbReference>
<keyword evidence="2 3" id="KW-0450">Lipoyl</keyword>
<comment type="function">
    <text evidence="3">The glycine cleavage system catalyzes the degradation of glycine. The H protein shuttles the methylamine group of glycine from the P protein to the T protein.</text>
</comment>
<dbReference type="InterPro" id="IPR017453">
    <property type="entry name" value="GCV_H_sub"/>
</dbReference>
<dbReference type="InterPro" id="IPR003016">
    <property type="entry name" value="2-oxoA_DH_lipoyl-BS"/>
</dbReference>
<dbReference type="AlphaFoldDB" id="A0A1I6QDV4"/>
<proteinExistence type="inferred from homology"/>
<name>A0A1I6QDV4_9CAUL</name>
<dbReference type="SUPFAM" id="SSF51230">
    <property type="entry name" value="Single hybrid motif"/>
    <property type="match status" value="1"/>
</dbReference>
<dbReference type="CDD" id="cd06848">
    <property type="entry name" value="GCS_H"/>
    <property type="match status" value="1"/>
</dbReference>
<dbReference type="NCBIfam" id="TIGR00527">
    <property type="entry name" value="gcvH"/>
    <property type="match status" value="1"/>
</dbReference>
<reference evidence="7" key="1">
    <citation type="submission" date="2016-10" db="EMBL/GenBank/DDBJ databases">
        <authorList>
            <person name="Varghese N."/>
            <person name="Submissions S."/>
        </authorList>
    </citation>
    <scope>NUCLEOTIDE SEQUENCE [LARGE SCALE GENOMIC DNA]</scope>
    <source>
        <strain evidence="7">CGMCC 1.10683</strain>
    </source>
</reference>
<evidence type="ECO:0000313" key="6">
    <source>
        <dbReference type="EMBL" id="SFS50647.1"/>
    </source>
</evidence>
<dbReference type="OrthoDB" id="9796712at2"/>
<feature type="domain" description="Lipoyl-binding" evidence="5">
    <location>
        <begin position="16"/>
        <end position="98"/>
    </location>
</feature>
<evidence type="ECO:0000256" key="2">
    <source>
        <dbReference type="ARBA" id="ARBA00022823"/>
    </source>
</evidence>
<dbReference type="InterPro" id="IPR033753">
    <property type="entry name" value="GCV_H/Fam206"/>
</dbReference>
<sequence>MRFTKDHEWVRLEGDVATVGISKHAAEALGDVVFVETPEAGRSVSKGDSFAVVESVKAASDVYAPVAGEVVEGNAALANAPETVNADPEGEGWFAKIKVSDASQLDELMDRAAYDQYLATL</sequence>
<dbReference type="PROSITE" id="PS50968">
    <property type="entry name" value="BIOTINYL_LIPOYL"/>
    <property type="match status" value="1"/>
</dbReference>
<evidence type="ECO:0000259" key="5">
    <source>
        <dbReference type="PROSITE" id="PS50968"/>
    </source>
</evidence>
<dbReference type="InterPro" id="IPR011053">
    <property type="entry name" value="Single_hybrid_motif"/>
</dbReference>
<dbReference type="GO" id="GO:0005737">
    <property type="term" value="C:cytoplasm"/>
    <property type="evidence" value="ECO:0007669"/>
    <property type="project" value="TreeGrafter"/>
</dbReference>
<dbReference type="Gene3D" id="2.40.50.100">
    <property type="match status" value="1"/>
</dbReference>